<dbReference type="InterPro" id="IPR010994">
    <property type="entry name" value="RuvA_2-like"/>
</dbReference>
<evidence type="ECO:0000256" key="1">
    <source>
        <dbReference type="ARBA" id="ARBA00010243"/>
    </source>
</evidence>
<dbReference type="GO" id="GO:0046872">
    <property type="term" value="F:metal ion binding"/>
    <property type="evidence" value="ECO:0007669"/>
    <property type="project" value="UniProtKB-KW"/>
</dbReference>
<keyword evidence="4" id="KW-0378">Hydrolase</keyword>
<dbReference type="InterPro" id="IPR025657">
    <property type="entry name" value="RadC_JAB"/>
</dbReference>
<organism evidence="9 10">
    <name type="scientific">Alicyclobacillus macrosporangiidus</name>
    <dbReference type="NCBI Taxonomy" id="392015"/>
    <lineage>
        <taxon>Bacteria</taxon>
        <taxon>Bacillati</taxon>
        <taxon>Bacillota</taxon>
        <taxon>Bacilli</taxon>
        <taxon>Bacillales</taxon>
        <taxon>Alicyclobacillaceae</taxon>
        <taxon>Alicyclobacillus</taxon>
    </lineage>
</organism>
<dbReference type="GO" id="GO:0003677">
    <property type="term" value="F:DNA binding"/>
    <property type="evidence" value="ECO:0007669"/>
    <property type="project" value="InterPro"/>
</dbReference>
<dbReference type="Pfam" id="PF20582">
    <property type="entry name" value="UPF0758_N"/>
    <property type="match status" value="1"/>
</dbReference>
<dbReference type="Gene3D" id="3.40.140.10">
    <property type="entry name" value="Cytidine Deaminase, domain 2"/>
    <property type="match status" value="1"/>
</dbReference>
<dbReference type="STRING" id="392015.SAMN05421543_11250"/>
<evidence type="ECO:0000256" key="6">
    <source>
        <dbReference type="ARBA" id="ARBA00023049"/>
    </source>
</evidence>
<dbReference type="InterPro" id="IPR003583">
    <property type="entry name" value="Hlx-hairpin-Hlx_DNA-bd_motif"/>
</dbReference>
<dbReference type="InterPro" id="IPR001405">
    <property type="entry name" value="UPF0758"/>
</dbReference>
<sequence>MSQGPGLSYTWRGEDAPRERLLARGAQALRNDELLAVIFQSGTRHAPVMELARRVLDRVDGVYGLLDAEVEELMAIPGIGRAKALQIAAAVELGRRIVRGPARSRLQIRSAEDAAEYVMDRLRHLKKEHFMVLHLDTKHCVIGEEVVSIGSLDASIVHPREIFKPAVKRSASAVLCLHNHPSGDPTPSPEDIAVTKRLCQAGALLGIDMLDHIVVGDGRYVSLRALGYCESAPHAG</sequence>
<evidence type="ECO:0000256" key="3">
    <source>
        <dbReference type="ARBA" id="ARBA00022723"/>
    </source>
</evidence>
<dbReference type="Gene3D" id="1.10.150.20">
    <property type="entry name" value="5' to 3' exonuclease, C-terminal subdomain"/>
    <property type="match status" value="1"/>
</dbReference>
<dbReference type="SMART" id="SM00278">
    <property type="entry name" value="HhH1"/>
    <property type="match status" value="1"/>
</dbReference>
<dbReference type="PROSITE" id="PS01302">
    <property type="entry name" value="UPF0758"/>
    <property type="match status" value="1"/>
</dbReference>
<keyword evidence="6" id="KW-0482">Metalloprotease</keyword>
<dbReference type="PANTHER" id="PTHR30471:SF3">
    <property type="entry name" value="UPF0758 PROTEIN YEES-RELATED"/>
    <property type="match status" value="1"/>
</dbReference>
<reference evidence="10" key="1">
    <citation type="submission" date="2016-10" db="EMBL/GenBank/DDBJ databases">
        <authorList>
            <person name="Varghese N."/>
        </authorList>
    </citation>
    <scope>NUCLEOTIDE SEQUENCE [LARGE SCALE GENOMIC DNA]</scope>
    <source>
        <strain evidence="10">DSM 17980</strain>
    </source>
</reference>
<accession>A0A1I7JW26</accession>
<dbReference type="Proteomes" id="UP000183508">
    <property type="component" value="Unassembled WGS sequence"/>
</dbReference>
<evidence type="ECO:0000313" key="10">
    <source>
        <dbReference type="Proteomes" id="UP000183508"/>
    </source>
</evidence>
<evidence type="ECO:0000256" key="7">
    <source>
        <dbReference type="RuleBase" id="RU003797"/>
    </source>
</evidence>
<proteinExistence type="inferred from homology"/>
<dbReference type="OrthoDB" id="9804482at2"/>
<protein>
    <submittedName>
        <fullName evidence="9">DNA repair protein RadC</fullName>
    </submittedName>
</protein>
<dbReference type="AlphaFoldDB" id="A0A1I7JW26"/>
<dbReference type="GO" id="GO:0008237">
    <property type="term" value="F:metallopeptidase activity"/>
    <property type="evidence" value="ECO:0007669"/>
    <property type="project" value="UniProtKB-KW"/>
</dbReference>
<keyword evidence="2" id="KW-0645">Protease</keyword>
<comment type="similarity">
    <text evidence="1 7">Belongs to the UPF0758 family.</text>
</comment>
<dbReference type="InterPro" id="IPR046778">
    <property type="entry name" value="UPF0758_N"/>
</dbReference>
<dbReference type="RefSeq" id="WP_074953237.1">
    <property type="nucleotide sequence ID" value="NZ_FPBV01000012.1"/>
</dbReference>
<keyword evidence="10" id="KW-1185">Reference proteome</keyword>
<evidence type="ECO:0000256" key="5">
    <source>
        <dbReference type="ARBA" id="ARBA00022833"/>
    </source>
</evidence>
<dbReference type="NCBIfam" id="TIGR00608">
    <property type="entry name" value="radc"/>
    <property type="match status" value="1"/>
</dbReference>
<dbReference type="SUPFAM" id="SSF47781">
    <property type="entry name" value="RuvA domain 2-like"/>
    <property type="match status" value="1"/>
</dbReference>
<dbReference type="InterPro" id="IPR020891">
    <property type="entry name" value="UPF0758_CS"/>
</dbReference>
<dbReference type="InterPro" id="IPR037518">
    <property type="entry name" value="MPN"/>
</dbReference>
<name>A0A1I7JW26_9BACL</name>
<keyword evidence="3" id="KW-0479">Metal-binding</keyword>
<keyword evidence="5" id="KW-0862">Zinc</keyword>
<evidence type="ECO:0000313" key="9">
    <source>
        <dbReference type="EMBL" id="SFU89411.1"/>
    </source>
</evidence>
<dbReference type="eggNOG" id="COG2003">
    <property type="taxonomic scope" value="Bacteria"/>
</dbReference>
<evidence type="ECO:0000256" key="4">
    <source>
        <dbReference type="ARBA" id="ARBA00022801"/>
    </source>
</evidence>
<dbReference type="Pfam" id="PF04002">
    <property type="entry name" value="RadC"/>
    <property type="match status" value="1"/>
</dbReference>
<evidence type="ECO:0000256" key="2">
    <source>
        <dbReference type="ARBA" id="ARBA00022670"/>
    </source>
</evidence>
<dbReference type="EMBL" id="FPBV01000012">
    <property type="protein sequence ID" value="SFU89411.1"/>
    <property type="molecule type" value="Genomic_DNA"/>
</dbReference>
<feature type="domain" description="MPN" evidence="8">
    <location>
        <begin position="107"/>
        <end position="229"/>
    </location>
</feature>
<dbReference type="CDD" id="cd08071">
    <property type="entry name" value="MPN_DUF2466"/>
    <property type="match status" value="1"/>
</dbReference>
<dbReference type="NCBIfam" id="NF000642">
    <property type="entry name" value="PRK00024.1"/>
    <property type="match status" value="1"/>
</dbReference>
<dbReference type="GO" id="GO:0006281">
    <property type="term" value="P:DNA repair"/>
    <property type="evidence" value="ECO:0007669"/>
    <property type="project" value="InterPro"/>
</dbReference>
<gene>
    <name evidence="9" type="ORF">SAMN05421543_11250</name>
</gene>
<dbReference type="PROSITE" id="PS50249">
    <property type="entry name" value="MPN"/>
    <property type="match status" value="1"/>
</dbReference>
<dbReference type="PANTHER" id="PTHR30471">
    <property type="entry name" value="DNA REPAIR PROTEIN RADC"/>
    <property type="match status" value="1"/>
</dbReference>
<evidence type="ECO:0000259" key="8">
    <source>
        <dbReference type="PROSITE" id="PS50249"/>
    </source>
</evidence>
<dbReference type="GO" id="GO:0006508">
    <property type="term" value="P:proteolysis"/>
    <property type="evidence" value="ECO:0007669"/>
    <property type="project" value="UniProtKB-KW"/>
</dbReference>